<dbReference type="NCBIfam" id="TIGR00426">
    <property type="entry name" value="competence protein ComEA helix-hairpin-helix repeat region"/>
    <property type="match status" value="1"/>
</dbReference>
<dbReference type="InterPro" id="IPR051675">
    <property type="entry name" value="Endo/Exo/Phosphatase_dom_1"/>
</dbReference>
<evidence type="ECO:0000313" key="3">
    <source>
        <dbReference type="Proteomes" id="UP000067683"/>
    </source>
</evidence>
<dbReference type="AlphaFoldDB" id="A0A0U2J6M2"/>
<dbReference type="GO" id="GO:0006281">
    <property type="term" value="P:DNA repair"/>
    <property type="evidence" value="ECO:0007669"/>
    <property type="project" value="InterPro"/>
</dbReference>
<dbReference type="PANTHER" id="PTHR21180">
    <property type="entry name" value="ENDONUCLEASE/EXONUCLEASE/PHOSPHATASE FAMILY DOMAIN-CONTAINING PROTEIN 1"/>
    <property type="match status" value="1"/>
</dbReference>
<dbReference type="Gene3D" id="1.10.150.310">
    <property type="entry name" value="Tex RuvX-like domain-like"/>
    <property type="match status" value="1"/>
</dbReference>
<sequence>MTKYGRLAVPIVAVLALLYFFLLHEPPEATSLDELTSETTEQPLPAETEASVPTSVMIDVKGAVQNAGLYELPAGSRINDAIEAAGGFLPEADSRSINLAVIVLDESAVYVPKQGEESVELAAATPGGNAEPGLINLNTATEAELTELPGIGPAKAAAIVAHRTENGPFKSTEQLMDVTGIGEKSFEQLKELVRVR</sequence>
<dbReference type="Proteomes" id="UP000067683">
    <property type="component" value="Chromosome"/>
</dbReference>
<name>A0A0U2J6M2_9BACL</name>
<dbReference type="KEGG" id="prt:AUC31_02745"/>
<protein>
    <recommendedName>
        <fullName evidence="1">Helix-hairpin-helix DNA-binding motif class 1 domain-containing protein</fullName>
    </recommendedName>
</protein>
<evidence type="ECO:0000259" key="1">
    <source>
        <dbReference type="SMART" id="SM00278"/>
    </source>
</evidence>
<dbReference type="GO" id="GO:0003677">
    <property type="term" value="F:DNA binding"/>
    <property type="evidence" value="ECO:0007669"/>
    <property type="project" value="InterPro"/>
</dbReference>
<dbReference type="EMBL" id="CP013659">
    <property type="protein sequence ID" value="ALS74242.1"/>
    <property type="molecule type" value="Genomic_DNA"/>
</dbReference>
<dbReference type="SMART" id="SM00278">
    <property type="entry name" value="HhH1"/>
    <property type="match status" value="2"/>
</dbReference>
<dbReference type="Pfam" id="PF12836">
    <property type="entry name" value="HHH_3"/>
    <property type="match status" value="1"/>
</dbReference>
<feature type="domain" description="Helix-hairpin-helix DNA-binding motif class 1" evidence="1">
    <location>
        <begin position="173"/>
        <end position="192"/>
    </location>
</feature>
<dbReference type="InterPro" id="IPR003583">
    <property type="entry name" value="Hlx-hairpin-Hlx_DNA-bd_motif"/>
</dbReference>
<dbReference type="STRING" id="200991.AUC31_02745"/>
<accession>A0A0U2J6M2</accession>
<gene>
    <name evidence="2" type="ORF">AUC31_02745</name>
</gene>
<dbReference type="GO" id="GO:0015627">
    <property type="term" value="C:type II protein secretion system complex"/>
    <property type="evidence" value="ECO:0007669"/>
    <property type="project" value="TreeGrafter"/>
</dbReference>
<evidence type="ECO:0000313" key="2">
    <source>
        <dbReference type="EMBL" id="ALS74242.1"/>
    </source>
</evidence>
<dbReference type="GO" id="GO:0015628">
    <property type="term" value="P:protein secretion by the type II secretion system"/>
    <property type="evidence" value="ECO:0007669"/>
    <property type="project" value="TreeGrafter"/>
</dbReference>
<dbReference type="InterPro" id="IPR010994">
    <property type="entry name" value="RuvA_2-like"/>
</dbReference>
<reference evidence="2" key="1">
    <citation type="submission" date="2016-01" db="EMBL/GenBank/DDBJ databases">
        <title>Complete genome of Planococcus rifietoensis type strain M8.</title>
        <authorList>
            <person name="See-Too W.S."/>
        </authorList>
    </citation>
    <scope>NUCLEOTIDE SEQUENCE [LARGE SCALE GENOMIC DNA]</scope>
    <source>
        <strain evidence="2">M8</strain>
    </source>
</reference>
<dbReference type="Gene3D" id="3.10.560.10">
    <property type="entry name" value="Outer membrane lipoprotein wza domain like"/>
    <property type="match status" value="1"/>
</dbReference>
<dbReference type="Pfam" id="PF10531">
    <property type="entry name" value="SLBB"/>
    <property type="match status" value="1"/>
</dbReference>
<proteinExistence type="predicted"/>
<dbReference type="PANTHER" id="PTHR21180:SF32">
    <property type="entry name" value="ENDONUCLEASE_EXONUCLEASE_PHOSPHATASE FAMILY DOMAIN-CONTAINING PROTEIN 1"/>
    <property type="match status" value="1"/>
</dbReference>
<organism evidence="2 3">
    <name type="scientific">Planococcus rifietoensis</name>
    <dbReference type="NCBI Taxonomy" id="200991"/>
    <lineage>
        <taxon>Bacteria</taxon>
        <taxon>Bacillati</taxon>
        <taxon>Bacillota</taxon>
        <taxon>Bacilli</taxon>
        <taxon>Bacillales</taxon>
        <taxon>Caryophanaceae</taxon>
        <taxon>Planococcus</taxon>
    </lineage>
</organism>
<dbReference type="SUPFAM" id="SSF47781">
    <property type="entry name" value="RuvA domain 2-like"/>
    <property type="match status" value="1"/>
</dbReference>
<dbReference type="InterPro" id="IPR019554">
    <property type="entry name" value="Soluble_ligand-bd"/>
</dbReference>
<dbReference type="InterPro" id="IPR004509">
    <property type="entry name" value="Competence_ComEA_HhH"/>
</dbReference>
<keyword evidence="3" id="KW-1185">Reference proteome</keyword>
<feature type="domain" description="Helix-hairpin-helix DNA-binding motif class 1" evidence="1">
    <location>
        <begin position="143"/>
        <end position="162"/>
    </location>
</feature>